<keyword evidence="5" id="KW-0732">Signal</keyword>
<dbReference type="GO" id="GO:0004190">
    <property type="term" value="F:aspartic-type endopeptidase activity"/>
    <property type="evidence" value="ECO:0007669"/>
    <property type="project" value="UniProtKB-KW"/>
</dbReference>
<evidence type="ECO:0000256" key="4">
    <source>
        <dbReference type="ARBA" id="ARBA00022801"/>
    </source>
</evidence>
<gene>
    <name evidence="7" type="ORF">K402DRAFT_412754</name>
</gene>
<dbReference type="CDD" id="cd06097">
    <property type="entry name" value="Aspergillopepsin_like"/>
    <property type="match status" value="1"/>
</dbReference>
<feature type="chain" id="PRO_5026288326" evidence="5">
    <location>
        <begin position="20"/>
        <end position="394"/>
    </location>
</feature>
<sequence>MLSLNSVLTFLALAGLTVAGPVNKLQKRSHFSINQKASNRHIRYGPVAMHRAYAKWGGLMSNNLIAAAQGAINGSVPAIPEQFDVEYLSPVMIGDKELMLDFDTGSADLWVFSSLLPRIETGQHAIYTPNEANTMRGSSWRISYGDSSGASGLVFTETVKVGEVTATRQAVEAATSISAAFVQDEANDGLLGLAFSDLNQVRPLPQKTFFDNVKESLEQPLFTVTLKKGAPGTYDFGWIDKSKYTGEITYVDVDSREGHWQFKTTELQIGDEPPIPVDIDTIPDTGTSLFYLPRPNVDAYYRSVKGSNFDIMQQGYTVPCDAQLPDLTVTVGGAKRVVSGRFINYAPVSETVCFGGLQPNTGMPFSIFGDVFLKSQFAVFEFGDKPRVGFAQQA</sequence>
<protein>
    <submittedName>
        <fullName evidence="7">Aspartic endopeptidase Pep1/aspergillopepsin F</fullName>
    </submittedName>
</protein>
<keyword evidence="8" id="KW-1185">Reference proteome</keyword>
<evidence type="ECO:0000256" key="1">
    <source>
        <dbReference type="ARBA" id="ARBA00007447"/>
    </source>
</evidence>
<proteinExistence type="inferred from homology"/>
<name>A0A6G1H040_9PEZI</name>
<dbReference type="PANTHER" id="PTHR47966">
    <property type="entry name" value="BETA-SITE APP-CLEAVING ENZYME, ISOFORM A-RELATED"/>
    <property type="match status" value="1"/>
</dbReference>
<keyword evidence="3" id="KW-0064">Aspartyl protease</keyword>
<dbReference type="EMBL" id="ML977157">
    <property type="protein sequence ID" value="KAF1986390.1"/>
    <property type="molecule type" value="Genomic_DNA"/>
</dbReference>
<dbReference type="FunFam" id="2.40.70.10:FF:000026">
    <property type="entry name" value="Endothiapepsin"/>
    <property type="match status" value="1"/>
</dbReference>
<dbReference type="OrthoDB" id="2747330at2759"/>
<dbReference type="InterPro" id="IPR021109">
    <property type="entry name" value="Peptidase_aspartic_dom_sf"/>
</dbReference>
<evidence type="ECO:0000256" key="2">
    <source>
        <dbReference type="ARBA" id="ARBA00022670"/>
    </source>
</evidence>
<dbReference type="InterPro" id="IPR001461">
    <property type="entry name" value="Aspartic_peptidase_A1"/>
</dbReference>
<feature type="domain" description="Peptidase A1" evidence="6">
    <location>
        <begin position="87"/>
        <end position="391"/>
    </location>
</feature>
<dbReference type="PRINTS" id="PR00792">
    <property type="entry name" value="PEPSIN"/>
</dbReference>
<evidence type="ECO:0000256" key="5">
    <source>
        <dbReference type="SAM" id="SignalP"/>
    </source>
</evidence>
<evidence type="ECO:0000313" key="8">
    <source>
        <dbReference type="Proteomes" id="UP000800041"/>
    </source>
</evidence>
<dbReference type="AlphaFoldDB" id="A0A6G1H040"/>
<feature type="signal peptide" evidence="5">
    <location>
        <begin position="1"/>
        <end position="19"/>
    </location>
</feature>
<dbReference type="PANTHER" id="PTHR47966:SF2">
    <property type="entry name" value="ASPERGILLOPEPSIN-1-RELATED"/>
    <property type="match status" value="1"/>
</dbReference>
<dbReference type="Proteomes" id="UP000800041">
    <property type="component" value="Unassembled WGS sequence"/>
</dbReference>
<reference evidence="7" key="1">
    <citation type="journal article" date="2020" name="Stud. Mycol.">
        <title>101 Dothideomycetes genomes: a test case for predicting lifestyles and emergence of pathogens.</title>
        <authorList>
            <person name="Haridas S."/>
            <person name="Albert R."/>
            <person name="Binder M."/>
            <person name="Bloem J."/>
            <person name="Labutti K."/>
            <person name="Salamov A."/>
            <person name="Andreopoulos B."/>
            <person name="Baker S."/>
            <person name="Barry K."/>
            <person name="Bills G."/>
            <person name="Bluhm B."/>
            <person name="Cannon C."/>
            <person name="Castanera R."/>
            <person name="Culley D."/>
            <person name="Daum C."/>
            <person name="Ezra D."/>
            <person name="Gonzalez J."/>
            <person name="Henrissat B."/>
            <person name="Kuo A."/>
            <person name="Liang C."/>
            <person name="Lipzen A."/>
            <person name="Lutzoni F."/>
            <person name="Magnuson J."/>
            <person name="Mondo S."/>
            <person name="Nolan M."/>
            <person name="Ohm R."/>
            <person name="Pangilinan J."/>
            <person name="Park H.-J."/>
            <person name="Ramirez L."/>
            <person name="Alfaro M."/>
            <person name="Sun H."/>
            <person name="Tritt A."/>
            <person name="Yoshinaga Y."/>
            <person name="Zwiers L.-H."/>
            <person name="Turgeon B."/>
            <person name="Goodwin S."/>
            <person name="Spatafora J."/>
            <person name="Crous P."/>
            <person name="Grigoriev I."/>
        </authorList>
    </citation>
    <scope>NUCLEOTIDE SEQUENCE</scope>
    <source>
        <strain evidence="7">CBS 113979</strain>
    </source>
</reference>
<dbReference type="GO" id="GO:0006508">
    <property type="term" value="P:proteolysis"/>
    <property type="evidence" value="ECO:0007669"/>
    <property type="project" value="UniProtKB-KW"/>
</dbReference>
<keyword evidence="4" id="KW-0378">Hydrolase</keyword>
<accession>A0A6G1H040</accession>
<evidence type="ECO:0000313" key="7">
    <source>
        <dbReference type="EMBL" id="KAF1986390.1"/>
    </source>
</evidence>
<evidence type="ECO:0000259" key="6">
    <source>
        <dbReference type="PROSITE" id="PS51767"/>
    </source>
</evidence>
<dbReference type="InterPro" id="IPR033121">
    <property type="entry name" value="PEPTIDASE_A1"/>
</dbReference>
<evidence type="ECO:0000256" key="3">
    <source>
        <dbReference type="ARBA" id="ARBA00022750"/>
    </source>
</evidence>
<dbReference type="PROSITE" id="PS51767">
    <property type="entry name" value="PEPTIDASE_A1"/>
    <property type="match status" value="1"/>
</dbReference>
<dbReference type="Pfam" id="PF00026">
    <property type="entry name" value="Asp"/>
    <property type="match status" value="1"/>
</dbReference>
<organism evidence="7 8">
    <name type="scientific">Aulographum hederae CBS 113979</name>
    <dbReference type="NCBI Taxonomy" id="1176131"/>
    <lineage>
        <taxon>Eukaryota</taxon>
        <taxon>Fungi</taxon>
        <taxon>Dikarya</taxon>
        <taxon>Ascomycota</taxon>
        <taxon>Pezizomycotina</taxon>
        <taxon>Dothideomycetes</taxon>
        <taxon>Pleosporomycetidae</taxon>
        <taxon>Aulographales</taxon>
        <taxon>Aulographaceae</taxon>
    </lineage>
</organism>
<dbReference type="SUPFAM" id="SSF50630">
    <property type="entry name" value="Acid proteases"/>
    <property type="match status" value="1"/>
</dbReference>
<comment type="similarity">
    <text evidence="1">Belongs to the peptidase A1 family.</text>
</comment>
<keyword evidence="2" id="KW-0645">Protease</keyword>
<dbReference type="Gene3D" id="2.40.70.10">
    <property type="entry name" value="Acid Proteases"/>
    <property type="match status" value="2"/>
</dbReference>
<dbReference type="InterPro" id="IPR034163">
    <property type="entry name" value="Aspergillopepsin-like_cat_dom"/>
</dbReference>